<dbReference type="EMBL" id="AYXG01000018">
    <property type="protein sequence ID" value="EWC64231.1"/>
    <property type="molecule type" value="Genomic_DNA"/>
</dbReference>
<dbReference type="Pfam" id="PF17928">
    <property type="entry name" value="TetR_C_22"/>
    <property type="match status" value="1"/>
</dbReference>
<name>W7J5H0_9PSEU</name>
<evidence type="ECO:0000256" key="1">
    <source>
        <dbReference type="ARBA" id="ARBA00023015"/>
    </source>
</evidence>
<evidence type="ECO:0000256" key="3">
    <source>
        <dbReference type="ARBA" id="ARBA00023163"/>
    </source>
</evidence>
<evidence type="ECO:0000256" key="4">
    <source>
        <dbReference type="PROSITE-ProRule" id="PRU00335"/>
    </source>
</evidence>
<dbReference type="InterPro" id="IPR041674">
    <property type="entry name" value="TetR_C_22"/>
</dbReference>
<dbReference type="PANTHER" id="PTHR30055:SF234">
    <property type="entry name" value="HTH-TYPE TRANSCRIPTIONAL REGULATOR BETI"/>
    <property type="match status" value="1"/>
</dbReference>
<dbReference type="AlphaFoldDB" id="W7J5H0"/>
<feature type="DNA-binding region" description="H-T-H motif" evidence="4">
    <location>
        <begin position="11"/>
        <end position="30"/>
    </location>
</feature>
<dbReference type="InterPro" id="IPR001647">
    <property type="entry name" value="HTH_TetR"/>
</dbReference>
<gene>
    <name evidence="6" type="ORF">UO65_0436</name>
</gene>
<dbReference type="PANTHER" id="PTHR30055">
    <property type="entry name" value="HTH-TYPE TRANSCRIPTIONAL REGULATOR RUTR"/>
    <property type="match status" value="1"/>
</dbReference>
<dbReference type="Gene3D" id="1.10.357.10">
    <property type="entry name" value="Tetracycline Repressor, domain 2"/>
    <property type="match status" value="1"/>
</dbReference>
<dbReference type="SUPFAM" id="SSF46689">
    <property type="entry name" value="Homeodomain-like"/>
    <property type="match status" value="1"/>
</dbReference>
<accession>W7J5H0</accession>
<keyword evidence="2 4" id="KW-0238">DNA-binding</keyword>
<dbReference type="InterPro" id="IPR050109">
    <property type="entry name" value="HTH-type_TetR-like_transc_reg"/>
</dbReference>
<dbReference type="PROSITE" id="PS01081">
    <property type="entry name" value="HTH_TETR_1"/>
    <property type="match status" value="1"/>
</dbReference>
<evidence type="ECO:0000259" key="5">
    <source>
        <dbReference type="PROSITE" id="PS50977"/>
    </source>
</evidence>
<evidence type="ECO:0000256" key="2">
    <source>
        <dbReference type="ARBA" id="ARBA00023125"/>
    </source>
</evidence>
<dbReference type="STRING" id="909613.UO65_0436"/>
<dbReference type="Pfam" id="PF00440">
    <property type="entry name" value="TetR_N"/>
    <property type="match status" value="1"/>
</dbReference>
<organism evidence="6 7">
    <name type="scientific">Actinokineospora spheciospongiae</name>
    <dbReference type="NCBI Taxonomy" id="909613"/>
    <lineage>
        <taxon>Bacteria</taxon>
        <taxon>Bacillati</taxon>
        <taxon>Actinomycetota</taxon>
        <taxon>Actinomycetes</taxon>
        <taxon>Pseudonocardiales</taxon>
        <taxon>Pseudonocardiaceae</taxon>
        <taxon>Actinokineospora</taxon>
    </lineage>
</organism>
<reference evidence="6 7" key="1">
    <citation type="journal article" date="2014" name="Genome Announc.">
        <title>Draft Genome Sequence of the Antitrypanosomally Active Sponge-Associated Bacterium Actinokineospora sp. Strain EG49.</title>
        <authorList>
            <person name="Harjes J."/>
            <person name="Ryu T."/>
            <person name="Abdelmohsen U.R."/>
            <person name="Moitinho-Silva L."/>
            <person name="Horn H."/>
            <person name="Ravasi T."/>
            <person name="Hentschel U."/>
        </authorList>
    </citation>
    <scope>NUCLEOTIDE SEQUENCE [LARGE SCALE GENOMIC DNA]</scope>
    <source>
        <strain evidence="6 7">EG49</strain>
    </source>
</reference>
<dbReference type="eggNOG" id="COG1309">
    <property type="taxonomic scope" value="Bacteria"/>
</dbReference>
<dbReference type="InterPro" id="IPR023772">
    <property type="entry name" value="DNA-bd_HTH_TetR-type_CS"/>
</dbReference>
<evidence type="ECO:0000313" key="6">
    <source>
        <dbReference type="EMBL" id="EWC64231.1"/>
    </source>
</evidence>
<dbReference type="GO" id="GO:0003700">
    <property type="term" value="F:DNA-binding transcription factor activity"/>
    <property type="evidence" value="ECO:0007669"/>
    <property type="project" value="TreeGrafter"/>
</dbReference>
<dbReference type="Proteomes" id="UP000019277">
    <property type="component" value="Unassembled WGS sequence"/>
</dbReference>
<dbReference type="GO" id="GO:0000976">
    <property type="term" value="F:transcription cis-regulatory region binding"/>
    <property type="evidence" value="ECO:0007669"/>
    <property type="project" value="TreeGrafter"/>
</dbReference>
<comment type="caution">
    <text evidence="6">The sequence shown here is derived from an EMBL/GenBank/DDBJ whole genome shotgun (WGS) entry which is preliminary data.</text>
</comment>
<proteinExistence type="predicted"/>
<evidence type="ECO:0000313" key="7">
    <source>
        <dbReference type="Proteomes" id="UP000019277"/>
    </source>
</evidence>
<keyword evidence="1" id="KW-0805">Transcription regulation</keyword>
<dbReference type="PROSITE" id="PS50977">
    <property type="entry name" value="HTH_TETR_2"/>
    <property type="match status" value="1"/>
</dbReference>
<sequence length="175" mass="19043">MVTEKGFAGTTTADIAKSAKVSIGSVYRYFPDKVAVMKAVVERNSARYQRRVDEETTAMPSHRWREAVEHAYDIYVDMCRGDDGFRALSGAGIASGELESTAAGVEDPLSPAFAQMLTARFDFPASPELRTTMLQAVTIGDVLTRLAFRLVPGGHPETLAQTKRIIVDLLAPHAP</sequence>
<dbReference type="InterPro" id="IPR009057">
    <property type="entry name" value="Homeodomain-like_sf"/>
</dbReference>
<keyword evidence="7" id="KW-1185">Reference proteome</keyword>
<keyword evidence="3" id="KW-0804">Transcription</keyword>
<feature type="domain" description="HTH tetR-type" evidence="5">
    <location>
        <begin position="1"/>
        <end position="48"/>
    </location>
</feature>
<protein>
    <submittedName>
        <fullName evidence="6">Transcriptional regulator, TetR family</fullName>
    </submittedName>
</protein>